<dbReference type="GO" id="GO:0000976">
    <property type="term" value="F:transcription cis-regulatory region binding"/>
    <property type="evidence" value="ECO:0007669"/>
    <property type="project" value="TreeGrafter"/>
</dbReference>
<dbReference type="Gene3D" id="1.10.10.10">
    <property type="entry name" value="Winged helix-like DNA-binding domain superfamily/Winged helix DNA-binding domain"/>
    <property type="match status" value="1"/>
</dbReference>
<evidence type="ECO:0000256" key="3">
    <source>
        <dbReference type="ARBA" id="ARBA00023125"/>
    </source>
</evidence>
<dbReference type="InterPro" id="IPR036388">
    <property type="entry name" value="WH-like_DNA-bd_sf"/>
</dbReference>
<evidence type="ECO:0000256" key="1">
    <source>
        <dbReference type="ARBA" id="ARBA00009437"/>
    </source>
</evidence>
<sequence>MSGDIIESKNIVVFVKLSETLSMRKAGEDLHLTPSAISHSLKCLEIDLDCKLFDRSSRSMALTDAGRRFLPDAKRILEVMRVARERTNSPDHWQRGQLKIGAGPSACQYILPAVIREFQESFPKVSLKIDTIDGNEAEEKIKNNELDLALVNHRPASTSLEFVEIGEDELCFIVNPLHRWATSAFYGISDLHSERLIYSDAEGYYHDRISEYFRPHNLNLRPFIEVGHEEIIKHFVRLNLGIGIIAPWIASSEIEERLLVSVAFGTTVPKRQWGIIYSKNKELTFPEHLFLGSASYICKNLMQKNP</sequence>
<keyword evidence="7" id="KW-1185">Reference proteome</keyword>
<dbReference type="KEGG" id="puo:RZN69_16530"/>
<dbReference type="PANTHER" id="PTHR30126">
    <property type="entry name" value="HTH-TYPE TRANSCRIPTIONAL REGULATOR"/>
    <property type="match status" value="1"/>
</dbReference>
<dbReference type="SUPFAM" id="SSF46785">
    <property type="entry name" value="Winged helix' DNA-binding domain"/>
    <property type="match status" value="1"/>
</dbReference>
<dbReference type="RefSeq" id="WP_317832378.1">
    <property type="nucleotide sequence ID" value="NZ_CP136920.1"/>
</dbReference>
<dbReference type="SUPFAM" id="SSF53850">
    <property type="entry name" value="Periplasmic binding protein-like II"/>
    <property type="match status" value="1"/>
</dbReference>
<name>A0AAQ3LB34_9BACT</name>
<dbReference type="EMBL" id="CP136920">
    <property type="protein sequence ID" value="WOO40228.1"/>
    <property type="molecule type" value="Genomic_DNA"/>
</dbReference>
<organism evidence="6 7">
    <name type="scientific">Rubellicoccus peritrichatus</name>
    <dbReference type="NCBI Taxonomy" id="3080537"/>
    <lineage>
        <taxon>Bacteria</taxon>
        <taxon>Pseudomonadati</taxon>
        <taxon>Verrucomicrobiota</taxon>
        <taxon>Opitutia</taxon>
        <taxon>Puniceicoccales</taxon>
        <taxon>Cerasicoccaceae</taxon>
        <taxon>Rubellicoccus</taxon>
    </lineage>
</organism>
<dbReference type="Proteomes" id="UP001304300">
    <property type="component" value="Chromosome"/>
</dbReference>
<gene>
    <name evidence="6" type="ORF">RZN69_16530</name>
</gene>
<dbReference type="PANTHER" id="PTHR30126:SF64">
    <property type="entry name" value="HTH-TYPE TRANSCRIPTIONAL REGULATOR CITR"/>
    <property type="match status" value="1"/>
</dbReference>
<dbReference type="PROSITE" id="PS50931">
    <property type="entry name" value="HTH_LYSR"/>
    <property type="match status" value="1"/>
</dbReference>
<dbReference type="FunFam" id="1.10.10.10:FF:000001">
    <property type="entry name" value="LysR family transcriptional regulator"/>
    <property type="match status" value="1"/>
</dbReference>
<protein>
    <submittedName>
        <fullName evidence="6">LysR family transcriptional regulator</fullName>
    </submittedName>
</protein>
<keyword evidence="2" id="KW-0805">Transcription regulation</keyword>
<dbReference type="CDD" id="cd05466">
    <property type="entry name" value="PBP2_LTTR_substrate"/>
    <property type="match status" value="1"/>
</dbReference>
<keyword evidence="4" id="KW-0804">Transcription</keyword>
<evidence type="ECO:0000256" key="2">
    <source>
        <dbReference type="ARBA" id="ARBA00023015"/>
    </source>
</evidence>
<dbReference type="GO" id="GO:0003700">
    <property type="term" value="F:DNA-binding transcription factor activity"/>
    <property type="evidence" value="ECO:0007669"/>
    <property type="project" value="InterPro"/>
</dbReference>
<dbReference type="InterPro" id="IPR000847">
    <property type="entry name" value="LysR_HTH_N"/>
</dbReference>
<evidence type="ECO:0000313" key="7">
    <source>
        <dbReference type="Proteomes" id="UP001304300"/>
    </source>
</evidence>
<evidence type="ECO:0000313" key="6">
    <source>
        <dbReference type="EMBL" id="WOO40228.1"/>
    </source>
</evidence>
<dbReference type="Pfam" id="PF00126">
    <property type="entry name" value="HTH_1"/>
    <property type="match status" value="1"/>
</dbReference>
<comment type="similarity">
    <text evidence="1">Belongs to the LysR transcriptional regulatory family.</text>
</comment>
<keyword evidence="3" id="KW-0238">DNA-binding</keyword>
<feature type="domain" description="HTH lysR-type" evidence="5">
    <location>
        <begin position="6"/>
        <end position="63"/>
    </location>
</feature>
<proteinExistence type="inferred from homology"/>
<dbReference type="AlphaFoldDB" id="A0AAQ3LB34"/>
<dbReference type="Gene3D" id="3.40.190.290">
    <property type="match status" value="1"/>
</dbReference>
<dbReference type="Pfam" id="PF03466">
    <property type="entry name" value="LysR_substrate"/>
    <property type="match status" value="1"/>
</dbReference>
<reference evidence="6 7" key="1">
    <citation type="submission" date="2023-10" db="EMBL/GenBank/DDBJ databases">
        <title>Rubellicoccus peritrichatus gen. nov., sp. nov., isolated from an algae of coral reef tank.</title>
        <authorList>
            <person name="Luo J."/>
        </authorList>
    </citation>
    <scope>NUCLEOTIDE SEQUENCE [LARGE SCALE GENOMIC DNA]</scope>
    <source>
        <strain evidence="6 7">CR14</strain>
    </source>
</reference>
<dbReference type="InterPro" id="IPR005119">
    <property type="entry name" value="LysR_subst-bd"/>
</dbReference>
<accession>A0AAQ3LB34</accession>
<dbReference type="InterPro" id="IPR036390">
    <property type="entry name" value="WH_DNA-bd_sf"/>
</dbReference>
<evidence type="ECO:0000256" key="4">
    <source>
        <dbReference type="ARBA" id="ARBA00023163"/>
    </source>
</evidence>
<evidence type="ECO:0000259" key="5">
    <source>
        <dbReference type="PROSITE" id="PS50931"/>
    </source>
</evidence>